<evidence type="ECO:0000313" key="6">
    <source>
        <dbReference type="Proteomes" id="UP000185728"/>
    </source>
</evidence>
<evidence type="ECO:0000256" key="2">
    <source>
        <dbReference type="ARBA" id="ARBA00023125"/>
    </source>
</evidence>
<dbReference type="PRINTS" id="PR00032">
    <property type="entry name" value="HTHARAC"/>
</dbReference>
<dbReference type="PROSITE" id="PS01124">
    <property type="entry name" value="HTH_ARAC_FAMILY_2"/>
    <property type="match status" value="1"/>
</dbReference>
<dbReference type="InterPro" id="IPR020449">
    <property type="entry name" value="Tscrpt_reg_AraC-type_HTH"/>
</dbReference>
<dbReference type="Gene3D" id="1.10.10.60">
    <property type="entry name" value="Homeodomain-like"/>
    <property type="match status" value="2"/>
</dbReference>
<keyword evidence="3" id="KW-0804">Transcription</keyword>
<dbReference type="Pfam" id="PF12833">
    <property type="entry name" value="HTH_18"/>
    <property type="match status" value="1"/>
</dbReference>
<keyword evidence="6" id="KW-1185">Reference proteome</keyword>
<dbReference type="SUPFAM" id="SSF46689">
    <property type="entry name" value="Homeodomain-like"/>
    <property type="match status" value="1"/>
</dbReference>
<keyword evidence="1" id="KW-0805">Transcription regulation</keyword>
<dbReference type="PANTHER" id="PTHR47893:SF1">
    <property type="entry name" value="REGULATORY PROTEIN PCHR"/>
    <property type="match status" value="1"/>
</dbReference>
<dbReference type="EMBL" id="FTOB01000004">
    <property type="protein sequence ID" value="SIS86816.1"/>
    <property type="molecule type" value="Genomic_DNA"/>
</dbReference>
<keyword evidence="2 5" id="KW-0238">DNA-binding</keyword>
<feature type="domain" description="HTH araC/xylS-type" evidence="4">
    <location>
        <begin position="234"/>
        <end position="332"/>
    </location>
</feature>
<dbReference type="SMART" id="SM00342">
    <property type="entry name" value="HTH_ARAC"/>
    <property type="match status" value="1"/>
</dbReference>
<organism evidence="5 6">
    <name type="scientific">Zobellia uliginosa</name>
    <dbReference type="NCBI Taxonomy" id="143224"/>
    <lineage>
        <taxon>Bacteria</taxon>
        <taxon>Pseudomonadati</taxon>
        <taxon>Bacteroidota</taxon>
        <taxon>Flavobacteriia</taxon>
        <taxon>Flavobacteriales</taxon>
        <taxon>Flavobacteriaceae</taxon>
        <taxon>Zobellia</taxon>
    </lineage>
</organism>
<dbReference type="InterPro" id="IPR018060">
    <property type="entry name" value="HTH_AraC"/>
</dbReference>
<evidence type="ECO:0000256" key="3">
    <source>
        <dbReference type="ARBA" id="ARBA00023163"/>
    </source>
</evidence>
<reference evidence="5 6" key="1">
    <citation type="submission" date="2017-01" db="EMBL/GenBank/DDBJ databases">
        <authorList>
            <person name="Varghese N."/>
            <person name="Submissions S."/>
        </authorList>
    </citation>
    <scope>NUCLEOTIDE SEQUENCE [LARGE SCALE GENOMIC DNA]</scope>
    <source>
        <strain evidence="5 6">DSM 2061</strain>
    </source>
</reference>
<dbReference type="PROSITE" id="PS00041">
    <property type="entry name" value="HTH_ARAC_FAMILY_1"/>
    <property type="match status" value="1"/>
</dbReference>
<evidence type="ECO:0000256" key="1">
    <source>
        <dbReference type="ARBA" id="ARBA00023015"/>
    </source>
</evidence>
<protein>
    <submittedName>
        <fullName evidence="5">AraC-type DNA-binding protein</fullName>
    </submittedName>
</protein>
<dbReference type="InterPro" id="IPR053142">
    <property type="entry name" value="PchR_regulatory_protein"/>
</dbReference>
<dbReference type="Proteomes" id="UP000185728">
    <property type="component" value="Unassembled WGS sequence"/>
</dbReference>
<evidence type="ECO:0000313" key="5">
    <source>
        <dbReference type="EMBL" id="SIS86816.1"/>
    </source>
</evidence>
<gene>
    <name evidence="5" type="ORF">SAMN05421766_104500</name>
</gene>
<dbReference type="InterPro" id="IPR018062">
    <property type="entry name" value="HTH_AraC-typ_CS"/>
</dbReference>
<proteinExistence type="predicted"/>
<comment type="caution">
    <text evidence="5">The sequence shown here is derived from an EMBL/GenBank/DDBJ whole genome shotgun (WGS) entry which is preliminary data.</text>
</comment>
<accession>A0ABY1L0K3</accession>
<dbReference type="GO" id="GO:0003677">
    <property type="term" value="F:DNA binding"/>
    <property type="evidence" value="ECO:0007669"/>
    <property type="project" value="UniProtKB-KW"/>
</dbReference>
<sequence length="333" mass="38245">MTPNGEKKTRFANCEILPKNLDSEAKMAAYLTGDKEGCTVCGVHLWKAHIKAEFGVGRISCKTFPDFSVVTARCKFIKDIICYPKQNGKGIRLSFLLKGQKIFSEVTGHEDFYQEGHDCYMTCFRNFEGFVRIAGNKNYKEIVVLLSRSFLEDNEFLKDEAFMVFRDKVRMVPITPSIQATLKVLESHQIKGPADRLFLKAKVLELLAEQFNNYTRFRSLPETPRLGESLKKIYAVKRYLENNLHKNFSVQELCITFGLNGQSLKADFKRIFGASVTVYFHTKKMEKAQMLLDNTELLVYEVAEEVGYKNATHFCAAFKRHFGKTPKQYKNVV</sequence>
<evidence type="ECO:0000259" key="4">
    <source>
        <dbReference type="PROSITE" id="PS01124"/>
    </source>
</evidence>
<name>A0ABY1L0K3_9FLAO</name>
<dbReference type="PANTHER" id="PTHR47893">
    <property type="entry name" value="REGULATORY PROTEIN PCHR"/>
    <property type="match status" value="1"/>
</dbReference>
<dbReference type="InterPro" id="IPR009057">
    <property type="entry name" value="Homeodomain-like_sf"/>
</dbReference>
<dbReference type="RefSeq" id="WP_076455997.1">
    <property type="nucleotide sequence ID" value="NZ_FTOB01000004.1"/>
</dbReference>